<accession>A0ABD3KSD1</accession>
<keyword evidence="2" id="KW-0677">Repeat</keyword>
<dbReference type="InterPro" id="IPR002885">
    <property type="entry name" value="PPR_rpt"/>
</dbReference>
<sequence>MYEIWLSERTSFDPRIGNLLMNFYGKEGKWDEAEGILDQVVELGGKLNSSTWEILTEGQTRKRGISEAFLANELKSWRPKPVTLSYFFDLCKDEENLETKEALVGLLRQLGFLEDKNYTSFVVLPNGALKHKAGSDDKDDRSEVLLDQLQGSM</sequence>
<dbReference type="Gene3D" id="1.25.40.10">
    <property type="entry name" value="Tetratricopeptide repeat domain"/>
    <property type="match status" value="1"/>
</dbReference>
<evidence type="ECO:0000256" key="2">
    <source>
        <dbReference type="ARBA" id="ARBA00022737"/>
    </source>
</evidence>
<dbReference type="GO" id="GO:0003729">
    <property type="term" value="F:mRNA binding"/>
    <property type="evidence" value="ECO:0007669"/>
    <property type="project" value="UniProtKB-ARBA"/>
</dbReference>
<comment type="caution">
    <text evidence="4">The sequence shown here is derived from an EMBL/GenBank/DDBJ whole genome shotgun (WGS) entry which is preliminary data.</text>
</comment>
<proteinExistence type="inferred from homology"/>
<dbReference type="InterPro" id="IPR011990">
    <property type="entry name" value="TPR-like_helical_dom_sf"/>
</dbReference>
<evidence type="ECO:0008006" key="6">
    <source>
        <dbReference type="Google" id="ProtNLM"/>
    </source>
</evidence>
<name>A0ABD3KSD1_EUCGL</name>
<dbReference type="Proteomes" id="UP001634007">
    <property type="component" value="Unassembled WGS sequence"/>
</dbReference>
<dbReference type="AlphaFoldDB" id="A0ABD3KSD1"/>
<organism evidence="4 5">
    <name type="scientific">Eucalyptus globulus</name>
    <name type="common">Tasmanian blue gum</name>
    <dbReference type="NCBI Taxonomy" id="34317"/>
    <lineage>
        <taxon>Eukaryota</taxon>
        <taxon>Viridiplantae</taxon>
        <taxon>Streptophyta</taxon>
        <taxon>Embryophyta</taxon>
        <taxon>Tracheophyta</taxon>
        <taxon>Spermatophyta</taxon>
        <taxon>Magnoliopsida</taxon>
        <taxon>eudicotyledons</taxon>
        <taxon>Gunneridae</taxon>
        <taxon>Pentapetalae</taxon>
        <taxon>rosids</taxon>
        <taxon>malvids</taxon>
        <taxon>Myrtales</taxon>
        <taxon>Myrtaceae</taxon>
        <taxon>Myrtoideae</taxon>
        <taxon>Eucalypteae</taxon>
        <taxon>Eucalyptus</taxon>
    </lineage>
</organism>
<evidence type="ECO:0000256" key="3">
    <source>
        <dbReference type="PROSITE-ProRule" id="PRU00708"/>
    </source>
</evidence>
<dbReference type="PANTHER" id="PTHR45717:SF3">
    <property type="entry name" value="OS04G0544400 PROTEIN"/>
    <property type="match status" value="1"/>
</dbReference>
<feature type="repeat" description="PPR" evidence="3">
    <location>
        <begin position="13"/>
        <end position="47"/>
    </location>
</feature>
<comment type="similarity">
    <text evidence="1">Belongs to the PPR family. P subfamily.</text>
</comment>
<evidence type="ECO:0000313" key="4">
    <source>
        <dbReference type="EMBL" id="KAL3742685.1"/>
    </source>
</evidence>
<dbReference type="PROSITE" id="PS51375">
    <property type="entry name" value="PPR"/>
    <property type="match status" value="1"/>
</dbReference>
<dbReference type="EMBL" id="JBJKBG010000004">
    <property type="protein sequence ID" value="KAL3742685.1"/>
    <property type="molecule type" value="Genomic_DNA"/>
</dbReference>
<protein>
    <recommendedName>
        <fullName evidence="6">Pentatricopeptide repeat-containing protein</fullName>
    </recommendedName>
</protein>
<reference evidence="4 5" key="1">
    <citation type="submission" date="2024-11" db="EMBL/GenBank/DDBJ databases">
        <title>Chromosome-level genome assembly of Eucalyptus globulus Labill. provides insights into its genome evolution.</title>
        <authorList>
            <person name="Li X."/>
        </authorList>
    </citation>
    <scope>NUCLEOTIDE SEQUENCE [LARGE SCALE GENOMIC DNA]</scope>
    <source>
        <strain evidence="4">CL2024</strain>
        <tissue evidence="4">Fresh tender leaves</tissue>
    </source>
</reference>
<gene>
    <name evidence="4" type="ORF">ACJRO7_018066</name>
</gene>
<dbReference type="NCBIfam" id="TIGR00756">
    <property type="entry name" value="PPR"/>
    <property type="match status" value="1"/>
</dbReference>
<keyword evidence="5" id="KW-1185">Reference proteome</keyword>
<evidence type="ECO:0000256" key="1">
    <source>
        <dbReference type="ARBA" id="ARBA00007626"/>
    </source>
</evidence>
<dbReference type="PANTHER" id="PTHR45717">
    <property type="entry name" value="OS12G0527900 PROTEIN"/>
    <property type="match status" value="1"/>
</dbReference>
<evidence type="ECO:0000313" key="5">
    <source>
        <dbReference type="Proteomes" id="UP001634007"/>
    </source>
</evidence>